<gene>
    <name evidence="2" type="ORF">DAD186_19120</name>
</gene>
<evidence type="ECO:0000256" key="1">
    <source>
        <dbReference type="SAM" id="Phobius"/>
    </source>
</evidence>
<proteinExistence type="predicted"/>
<keyword evidence="1" id="KW-0472">Membrane</keyword>
<dbReference type="EMBL" id="CP012117">
    <property type="protein sequence ID" value="ANP28462.1"/>
    <property type="molecule type" value="Genomic_DNA"/>
</dbReference>
<dbReference type="KEGG" id="dva:DAD186_19120"/>
<reference evidence="2 3" key="1">
    <citation type="submission" date="2015-06" db="EMBL/GenBank/DDBJ databases">
        <title>Investigation of pathophysiology for high-risk pregnancy and development of treatment modality based on it.</title>
        <authorList>
            <person name="Kim B.-C."/>
            <person name="Lim S."/>
        </authorList>
    </citation>
    <scope>NUCLEOTIDE SEQUENCE [LARGE SCALE GENOMIC DNA]</scope>
    <source>
        <strain evidence="2 3">AD1-86</strain>
    </source>
</reference>
<feature type="transmembrane region" description="Helical" evidence="1">
    <location>
        <begin position="130"/>
        <end position="151"/>
    </location>
</feature>
<sequence>MIPVLPAIVLFPAGESPSPSPEVPNDVGTYAKQFDSLVESLKSLAILVVCWIVGTNLLALLSFPFALTALKRCSRKARQKNIYSLIYFVVGPILVVLSLIVLVVLYLVVINVVDAVTSNREAAQNTAMPFFIAIVVIPPFLDIARFAYLLFAGIRVYRTKPHHQEVEAS</sequence>
<accession>A0A1B0ZKS0</accession>
<dbReference type="Proteomes" id="UP000092596">
    <property type="component" value="Chromosome"/>
</dbReference>
<feature type="transmembrane region" description="Helical" evidence="1">
    <location>
        <begin position="44"/>
        <end position="70"/>
    </location>
</feature>
<evidence type="ECO:0000313" key="3">
    <source>
        <dbReference type="Proteomes" id="UP000092596"/>
    </source>
</evidence>
<protein>
    <submittedName>
        <fullName evidence="2">Uncharacterized protein</fullName>
    </submittedName>
</protein>
<dbReference type="STRING" id="1630135.DAD186_19120"/>
<feature type="transmembrane region" description="Helical" evidence="1">
    <location>
        <begin position="82"/>
        <end position="110"/>
    </location>
</feature>
<keyword evidence="1" id="KW-1133">Transmembrane helix</keyword>
<evidence type="ECO:0000313" key="2">
    <source>
        <dbReference type="EMBL" id="ANP28462.1"/>
    </source>
</evidence>
<dbReference type="AlphaFoldDB" id="A0A1B0ZKS0"/>
<keyword evidence="1" id="KW-0812">Transmembrane</keyword>
<organism evidence="2 3">
    <name type="scientific">Dermabacter vaginalis</name>
    <dbReference type="NCBI Taxonomy" id="1630135"/>
    <lineage>
        <taxon>Bacteria</taxon>
        <taxon>Bacillati</taxon>
        <taxon>Actinomycetota</taxon>
        <taxon>Actinomycetes</taxon>
        <taxon>Micrococcales</taxon>
        <taxon>Dermabacteraceae</taxon>
        <taxon>Dermabacter</taxon>
    </lineage>
</organism>
<name>A0A1B0ZKS0_9MICO</name>